<dbReference type="PANTHER" id="PTHR35848:SF6">
    <property type="entry name" value="CUPIN TYPE-2 DOMAIN-CONTAINING PROTEIN"/>
    <property type="match status" value="1"/>
</dbReference>
<name>A0A1W1YPR7_9FLAO</name>
<proteinExistence type="predicted"/>
<evidence type="ECO:0000259" key="2">
    <source>
        <dbReference type="Pfam" id="PF07883"/>
    </source>
</evidence>
<evidence type="ECO:0000313" key="3">
    <source>
        <dbReference type="EMBL" id="SMC38167.1"/>
    </source>
</evidence>
<dbReference type="PANTHER" id="PTHR35848">
    <property type="entry name" value="OXALATE-BINDING PROTEIN"/>
    <property type="match status" value="1"/>
</dbReference>
<reference evidence="3 4" key="1">
    <citation type="submission" date="2017-04" db="EMBL/GenBank/DDBJ databases">
        <authorList>
            <person name="Afonso C.L."/>
            <person name="Miller P.J."/>
            <person name="Scott M.A."/>
            <person name="Spackman E."/>
            <person name="Goraichik I."/>
            <person name="Dimitrov K.M."/>
            <person name="Suarez D.L."/>
            <person name="Swayne D.E."/>
        </authorList>
    </citation>
    <scope>NUCLEOTIDE SEQUENCE [LARGE SCALE GENOMIC DNA]</scope>
    <source>
        <strain evidence="3 4">DSM 21164</strain>
    </source>
</reference>
<dbReference type="AlphaFoldDB" id="A0A1W1YPR7"/>
<evidence type="ECO:0000256" key="1">
    <source>
        <dbReference type="ARBA" id="ARBA00022723"/>
    </source>
</evidence>
<dbReference type="Proteomes" id="UP000192360">
    <property type="component" value="Unassembled WGS sequence"/>
</dbReference>
<dbReference type="Pfam" id="PF07883">
    <property type="entry name" value="Cupin_2"/>
    <property type="match status" value="1"/>
</dbReference>
<dbReference type="InterPro" id="IPR011051">
    <property type="entry name" value="RmlC_Cupin_sf"/>
</dbReference>
<protein>
    <submittedName>
        <fullName evidence="3">Cupin domain-containing protein</fullName>
    </submittedName>
</protein>
<dbReference type="EMBL" id="FWXO01000001">
    <property type="protein sequence ID" value="SMC38167.1"/>
    <property type="molecule type" value="Genomic_DNA"/>
</dbReference>
<dbReference type="GO" id="GO:0046872">
    <property type="term" value="F:metal ion binding"/>
    <property type="evidence" value="ECO:0007669"/>
    <property type="project" value="UniProtKB-KW"/>
</dbReference>
<dbReference type="SUPFAM" id="SSF51182">
    <property type="entry name" value="RmlC-like cupins"/>
    <property type="match status" value="1"/>
</dbReference>
<feature type="domain" description="Cupin type-2" evidence="2">
    <location>
        <begin position="41"/>
        <end position="106"/>
    </location>
</feature>
<organism evidence="3 4">
    <name type="scientific">Cellulophaga tyrosinoxydans</name>
    <dbReference type="NCBI Taxonomy" id="504486"/>
    <lineage>
        <taxon>Bacteria</taxon>
        <taxon>Pseudomonadati</taxon>
        <taxon>Bacteroidota</taxon>
        <taxon>Flavobacteriia</taxon>
        <taxon>Flavobacteriales</taxon>
        <taxon>Flavobacteriaceae</taxon>
        <taxon>Cellulophaga</taxon>
    </lineage>
</organism>
<gene>
    <name evidence="3" type="ORF">SAMN05660703_0729</name>
</gene>
<dbReference type="STRING" id="504486.SAMN05660703_0729"/>
<dbReference type="InterPro" id="IPR051610">
    <property type="entry name" value="GPI/OXD"/>
</dbReference>
<dbReference type="OrthoDB" id="9811153at2"/>
<dbReference type="InterPro" id="IPR014710">
    <property type="entry name" value="RmlC-like_jellyroll"/>
</dbReference>
<dbReference type="InterPro" id="IPR013096">
    <property type="entry name" value="Cupin_2"/>
</dbReference>
<keyword evidence="4" id="KW-1185">Reference proteome</keyword>
<keyword evidence="1" id="KW-0479">Metal-binding</keyword>
<dbReference type="Gene3D" id="2.60.120.10">
    <property type="entry name" value="Jelly Rolls"/>
    <property type="match status" value="1"/>
</dbReference>
<accession>A0A1W1YPR7</accession>
<sequence length="112" mass="12621">MKLTHSTTLPELGVSHNPEIKKKVFIGSGEIPQLMMFGSAVFTPGQFVELHKHDTMFEVFYIQKGQAEFVVNNQKILVQPGDCITIEPGEIHAQSNPFQENVEWLYFGIATD</sequence>
<evidence type="ECO:0000313" key="4">
    <source>
        <dbReference type="Proteomes" id="UP000192360"/>
    </source>
</evidence>
<dbReference type="RefSeq" id="WP_084060713.1">
    <property type="nucleotide sequence ID" value="NZ_FWXO01000001.1"/>
</dbReference>